<name>A0A699YXL2_HAELA</name>
<dbReference type="Proteomes" id="UP000485058">
    <property type="component" value="Unassembled WGS sequence"/>
</dbReference>
<organism evidence="1 2">
    <name type="scientific">Haematococcus lacustris</name>
    <name type="common">Green alga</name>
    <name type="synonym">Haematococcus pluvialis</name>
    <dbReference type="NCBI Taxonomy" id="44745"/>
    <lineage>
        <taxon>Eukaryota</taxon>
        <taxon>Viridiplantae</taxon>
        <taxon>Chlorophyta</taxon>
        <taxon>core chlorophytes</taxon>
        <taxon>Chlorophyceae</taxon>
        <taxon>CS clade</taxon>
        <taxon>Chlamydomonadales</taxon>
        <taxon>Haematococcaceae</taxon>
        <taxon>Haematococcus</taxon>
    </lineage>
</organism>
<reference evidence="1 2" key="1">
    <citation type="submission" date="2020-02" db="EMBL/GenBank/DDBJ databases">
        <title>Draft genome sequence of Haematococcus lacustris strain NIES-144.</title>
        <authorList>
            <person name="Morimoto D."/>
            <person name="Nakagawa S."/>
            <person name="Yoshida T."/>
            <person name="Sawayama S."/>
        </authorList>
    </citation>
    <scope>NUCLEOTIDE SEQUENCE [LARGE SCALE GENOMIC DNA]</scope>
    <source>
        <strain evidence="1 2">NIES-144</strain>
    </source>
</reference>
<sequence length="84" mass="8980">MKRRAAIANMKASWWWSGVIVPSGGGGCLLAHACEELSLIATASAQSSIGLDRRWHAHPRACWLQQPDGGSRGGLPCSKRLAAR</sequence>
<protein>
    <submittedName>
        <fullName evidence="1">Uncharacterized protein</fullName>
    </submittedName>
</protein>
<dbReference type="PROSITE" id="PS51257">
    <property type="entry name" value="PROKAR_LIPOPROTEIN"/>
    <property type="match status" value="1"/>
</dbReference>
<dbReference type="EMBL" id="BLLF01000482">
    <property type="protein sequence ID" value="GFH12258.1"/>
    <property type="molecule type" value="Genomic_DNA"/>
</dbReference>
<comment type="caution">
    <text evidence="1">The sequence shown here is derived from an EMBL/GenBank/DDBJ whole genome shotgun (WGS) entry which is preliminary data.</text>
</comment>
<dbReference type="AlphaFoldDB" id="A0A699YXL2"/>
<proteinExistence type="predicted"/>
<accession>A0A699YXL2</accession>
<gene>
    <name evidence="1" type="ORF">HaLaN_07906</name>
</gene>
<evidence type="ECO:0000313" key="1">
    <source>
        <dbReference type="EMBL" id="GFH12258.1"/>
    </source>
</evidence>
<keyword evidence="2" id="KW-1185">Reference proteome</keyword>
<evidence type="ECO:0000313" key="2">
    <source>
        <dbReference type="Proteomes" id="UP000485058"/>
    </source>
</evidence>